<name>A0AAJ2YY90_WEICO</name>
<evidence type="ECO:0000256" key="2">
    <source>
        <dbReference type="ARBA" id="ARBA00007400"/>
    </source>
</evidence>
<evidence type="ECO:0000256" key="5">
    <source>
        <dbReference type="ARBA" id="ARBA00022989"/>
    </source>
</evidence>
<feature type="transmembrane region" description="Helical" evidence="7">
    <location>
        <begin position="264"/>
        <end position="281"/>
    </location>
</feature>
<evidence type="ECO:0000256" key="1">
    <source>
        <dbReference type="ARBA" id="ARBA00004651"/>
    </source>
</evidence>
<evidence type="ECO:0000256" key="3">
    <source>
        <dbReference type="ARBA" id="ARBA00022475"/>
    </source>
</evidence>
<keyword evidence="4 7" id="KW-0812">Transmembrane</keyword>
<comment type="caution">
    <text evidence="9">The sequence shown here is derived from an EMBL/GenBank/DDBJ whole genome shotgun (WGS) entry which is preliminary data.</text>
</comment>
<feature type="domain" description="Acyltransferase 3" evidence="8">
    <location>
        <begin position="8"/>
        <end position="341"/>
    </location>
</feature>
<dbReference type="GO" id="GO:0009246">
    <property type="term" value="P:enterobacterial common antigen biosynthetic process"/>
    <property type="evidence" value="ECO:0007669"/>
    <property type="project" value="TreeGrafter"/>
</dbReference>
<keyword evidence="5 7" id="KW-1133">Transmembrane helix</keyword>
<reference evidence="9" key="1">
    <citation type="submission" date="2020-01" db="EMBL/GenBank/DDBJ databases">
        <title>First Reported Case and Whole Genome of Weissella confusa in an Equid.</title>
        <authorList>
            <person name="Little S.V."/>
            <person name="Lawhon S.D."/>
        </authorList>
    </citation>
    <scope>NUCLEOTIDE SEQUENCE</scope>
    <source>
        <strain evidence="9">718955</strain>
    </source>
</reference>
<dbReference type="GO" id="GO:0016413">
    <property type="term" value="F:O-acetyltransferase activity"/>
    <property type="evidence" value="ECO:0007669"/>
    <property type="project" value="TreeGrafter"/>
</dbReference>
<dbReference type="EMBL" id="JAAAMQ010000004">
    <property type="protein sequence ID" value="NBA11231.1"/>
    <property type="molecule type" value="Genomic_DNA"/>
</dbReference>
<comment type="subcellular location">
    <subcellularLocation>
        <location evidence="1">Cell membrane</location>
        <topology evidence="1">Multi-pass membrane protein</topology>
    </subcellularLocation>
</comment>
<organism evidence="9 10">
    <name type="scientific">Weissella confusa</name>
    <name type="common">Lactobacillus confusus</name>
    <dbReference type="NCBI Taxonomy" id="1583"/>
    <lineage>
        <taxon>Bacteria</taxon>
        <taxon>Bacillati</taxon>
        <taxon>Bacillota</taxon>
        <taxon>Bacilli</taxon>
        <taxon>Lactobacillales</taxon>
        <taxon>Lactobacillaceae</taxon>
        <taxon>Weissella</taxon>
    </lineage>
</organism>
<dbReference type="PANTHER" id="PTHR40074">
    <property type="entry name" value="O-ACETYLTRANSFERASE WECH"/>
    <property type="match status" value="1"/>
</dbReference>
<evidence type="ECO:0000259" key="8">
    <source>
        <dbReference type="Pfam" id="PF01757"/>
    </source>
</evidence>
<feature type="transmembrane region" description="Helical" evidence="7">
    <location>
        <begin position="328"/>
        <end position="346"/>
    </location>
</feature>
<dbReference type="PANTHER" id="PTHR40074:SF2">
    <property type="entry name" value="O-ACETYLTRANSFERASE WECH"/>
    <property type="match status" value="1"/>
</dbReference>
<evidence type="ECO:0000313" key="9">
    <source>
        <dbReference type="EMBL" id="NBA11231.1"/>
    </source>
</evidence>
<gene>
    <name evidence="9" type="ORF">GTU77_03260</name>
</gene>
<dbReference type="AlphaFoldDB" id="A0AAJ2YY90"/>
<dbReference type="RefSeq" id="WP_161690501.1">
    <property type="nucleotide sequence ID" value="NZ_JAAAMQ010000004.1"/>
</dbReference>
<evidence type="ECO:0000256" key="7">
    <source>
        <dbReference type="SAM" id="Phobius"/>
    </source>
</evidence>
<feature type="transmembrane region" description="Helical" evidence="7">
    <location>
        <begin position="123"/>
        <end position="151"/>
    </location>
</feature>
<feature type="transmembrane region" description="Helical" evidence="7">
    <location>
        <begin position="36"/>
        <end position="59"/>
    </location>
</feature>
<sequence>MENKQRYDSIDFLRLLAAIAVVVIHAWPFATYSSSLGISVQSACRFAVPFFFMVSGFFVSKSISKVDDKVALVAYLKRYSLRLLQLYMIWWVIYIPLTLTRWNGVNRLAGLEGLELIKATLKLYVFSFFTGSTFLGSWYISATLIGCWIVFYLFRKLGNGPKFTISLIILLAILSLENISKIMLDSEWLSVYEAFRLKVMIPSQSFVMAVPLLIWGHLINTWENKLNKIPLPMLVTLFLIFNYATMRENLYWNGLKGQFLNDELFFGVLAAVLLMLIGTNLDARKLQIPCASYLRMLSSFMYVAQFGIIVLLRTVARHGILTNSLTRFYITMISIIVLFAVMNWLVTNKKVTFLKRLW</sequence>
<keyword evidence="6 7" id="KW-0472">Membrane</keyword>
<proteinExistence type="inferred from homology"/>
<evidence type="ECO:0000256" key="4">
    <source>
        <dbReference type="ARBA" id="ARBA00022692"/>
    </source>
</evidence>
<keyword evidence="3" id="KW-1003">Cell membrane</keyword>
<evidence type="ECO:0000313" key="10">
    <source>
        <dbReference type="Proteomes" id="UP000719917"/>
    </source>
</evidence>
<feature type="transmembrane region" description="Helical" evidence="7">
    <location>
        <begin position="199"/>
        <end position="219"/>
    </location>
</feature>
<keyword evidence="9" id="KW-0808">Transferase</keyword>
<feature type="transmembrane region" description="Helical" evidence="7">
    <location>
        <begin position="12"/>
        <end position="30"/>
    </location>
</feature>
<dbReference type="InterPro" id="IPR002656">
    <property type="entry name" value="Acyl_transf_3_dom"/>
</dbReference>
<keyword evidence="9" id="KW-0012">Acyltransferase</keyword>
<feature type="transmembrane region" description="Helical" evidence="7">
    <location>
        <begin position="163"/>
        <end position="179"/>
    </location>
</feature>
<feature type="transmembrane region" description="Helical" evidence="7">
    <location>
        <begin position="226"/>
        <end position="244"/>
    </location>
</feature>
<comment type="similarity">
    <text evidence="2">Belongs to the acyltransferase 3 family.</text>
</comment>
<dbReference type="Pfam" id="PF01757">
    <property type="entry name" value="Acyl_transf_3"/>
    <property type="match status" value="1"/>
</dbReference>
<dbReference type="Proteomes" id="UP000719917">
    <property type="component" value="Unassembled WGS sequence"/>
</dbReference>
<feature type="transmembrane region" description="Helical" evidence="7">
    <location>
        <begin position="79"/>
        <end position="97"/>
    </location>
</feature>
<feature type="transmembrane region" description="Helical" evidence="7">
    <location>
        <begin position="293"/>
        <end position="316"/>
    </location>
</feature>
<evidence type="ECO:0000256" key="6">
    <source>
        <dbReference type="ARBA" id="ARBA00023136"/>
    </source>
</evidence>
<protein>
    <submittedName>
        <fullName evidence="9">Acyltransferase family protein</fullName>
    </submittedName>
</protein>
<accession>A0AAJ2YY90</accession>
<dbReference type="GO" id="GO:0005886">
    <property type="term" value="C:plasma membrane"/>
    <property type="evidence" value="ECO:0007669"/>
    <property type="project" value="UniProtKB-SubCell"/>
</dbReference>